<evidence type="ECO:0000259" key="1">
    <source>
        <dbReference type="Pfam" id="PF06985"/>
    </source>
</evidence>
<dbReference type="PANTHER" id="PTHR10622">
    <property type="entry name" value="HET DOMAIN-CONTAINING PROTEIN"/>
    <property type="match status" value="1"/>
</dbReference>
<dbReference type="AlphaFoldDB" id="A0AAV9NXM3"/>
<comment type="caution">
    <text evidence="2">The sequence shown here is derived from an EMBL/GenBank/DDBJ whole genome shotgun (WGS) entry which is preliminary data.</text>
</comment>
<evidence type="ECO:0000313" key="3">
    <source>
        <dbReference type="Proteomes" id="UP001337655"/>
    </source>
</evidence>
<keyword evidence="3" id="KW-1185">Reference proteome</keyword>
<sequence length="530" mass="59914">MIDERQKQYAILSHTWGEEEVSFQDLRQDRGPGMKGYWKIQQTCRQALEDGNAYAWVDTCCINKDIDAELGEAIRSMYRWYHRAERRGAPEIPGENPLYRQGRVWKRNARPLQSEPLVYSRLDPPRTHRPEKHEVFGAGWTDLGTKADLHFEIAETTGIDTLVLQRGILKTSSVATKMSWAGDRKTTRVEDRAYCLIGLFDVDMALLYGEGEKAFQRLQEEIIATTIDHSIFCWTPRPGEHSNDLLASSPAQFKKDIHQREGPQYMGSYRLGNAGLEMRLRVVQRDGHRAEGSIYGVLGCYSSPGLAVVLSLKPAALLLTPDRFGSSRFTSNVARSGEHLEFLWLDKATTVATSEILILRHALDDDLVTWRPGRLREPAWACGYVVVICLSQSLARTMVAPITSWGEFAGLHNCFLPFTPHGYIIWKSVSAHTEPDRVGLAIGMEAGTMGLLMHLFCPSSIEWWDDSKADDEHFQRDVARRILGDKGTTLRTWLEVDSDTVVEASAARDFVHGRTVYAVTVEVHQHDNIQ</sequence>
<protein>
    <recommendedName>
        <fullName evidence="1">Heterokaryon incompatibility domain-containing protein</fullName>
    </recommendedName>
</protein>
<name>A0AAV9NXM3_9PEZI</name>
<dbReference type="Proteomes" id="UP001337655">
    <property type="component" value="Unassembled WGS sequence"/>
</dbReference>
<dbReference type="InterPro" id="IPR010730">
    <property type="entry name" value="HET"/>
</dbReference>
<dbReference type="GeneID" id="89932126"/>
<dbReference type="Pfam" id="PF06985">
    <property type="entry name" value="HET"/>
    <property type="match status" value="1"/>
</dbReference>
<gene>
    <name evidence="2" type="ORF">LTR77_010801</name>
</gene>
<organism evidence="2 3">
    <name type="scientific">Saxophila tyrrhenica</name>
    <dbReference type="NCBI Taxonomy" id="1690608"/>
    <lineage>
        <taxon>Eukaryota</taxon>
        <taxon>Fungi</taxon>
        <taxon>Dikarya</taxon>
        <taxon>Ascomycota</taxon>
        <taxon>Pezizomycotina</taxon>
        <taxon>Dothideomycetes</taxon>
        <taxon>Dothideomycetidae</taxon>
        <taxon>Mycosphaerellales</taxon>
        <taxon>Extremaceae</taxon>
        <taxon>Saxophila</taxon>
    </lineage>
</organism>
<accession>A0AAV9NXM3</accession>
<evidence type="ECO:0000313" key="2">
    <source>
        <dbReference type="EMBL" id="KAK5163215.1"/>
    </source>
</evidence>
<dbReference type="PANTHER" id="PTHR10622:SF10">
    <property type="entry name" value="HET DOMAIN-CONTAINING PROTEIN"/>
    <property type="match status" value="1"/>
</dbReference>
<dbReference type="RefSeq" id="XP_064653740.1">
    <property type="nucleotide sequence ID" value="XM_064808018.1"/>
</dbReference>
<dbReference type="EMBL" id="JAVRRT010000027">
    <property type="protein sequence ID" value="KAK5163215.1"/>
    <property type="molecule type" value="Genomic_DNA"/>
</dbReference>
<proteinExistence type="predicted"/>
<feature type="domain" description="Heterokaryon incompatibility" evidence="1">
    <location>
        <begin position="9"/>
        <end position="86"/>
    </location>
</feature>
<reference evidence="2 3" key="1">
    <citation type="submission" date="2023-08" db="EMBL/GenBank/DDBJ databases">
        <title>Black Yeasts Isolated from many extreme environments.</title>
        <authorList>
            <person name="Coleine C."/>
            <person name="Stajich J.E."/>
            <person name="Selbmann L."/>
        </authorList>
    </citation>
    <scope>NUCLEOTIDE SEQUENCE [LARGE SCALE GENOMIC DNA]</scope>
    <source>
        <strain evidence="2 3">CCFEE 5935</strain>
    </source>
</reference>